<proteinExistence type="predicted"/>
<keyword evidence="4 7" id="KW-1133">Transmembrane helix</keyword>
<evidence type="ECO:0000313" key="10">
    <source>
        <dbReference type="Proteomes" id="UP001139006"/>
    </source>
</evidence>
<evidence type="ECO:0000313" key="9">
    <source>
        <dbReference type="EMBL" id="MCP0887401.1"/>
    </source>
</evidence>
<sequence length="87" mass="9766">MAKRTLYKSNEKVISGVLGGIAEYFEWDKSWVRLIGAILIIFPGQILLGVIIYFIAAAVIPEKPSHTSKRDDSEDDDSVIEGEFHEK</sequence>
<protein>
    <submittedName>
        <fullName evidence="9">PspC domain-containing protein</fullName>
    </submittedName>
</protein>
<comment type="caution">
    <text evidence="9">The sequence shown here is derived from an EMBL/GenBank/DDBJ whole genome shotgun (WGS) entry which is preliminary data.</text>
</comment>
<reference evidence="9 10" key="1">
    <citation type="journal article" date="2023" name="Int. J. Syst. Evol. Microbiol.">
        <title>Ligilactobacillus ubinensis sp. nov., a novel species isolated from the wild ferment of a durian fruit (Durio zibethinus).</title>
        <authorList>
            <person name="Heng Y.C."/>
            <person name="Menon N."/>
            <person name="Chen B."/>
            <person name="Loo B.Z.L."/>
            <person name="Wong G.W.J."/>
            <person name="Lim A.C.H."/>
            <person name="Silvaraju S."/>
            <person name="Kittelmann S."/>
        </authorList>
    </citation>
    <scope>NUCLEOTIDE SEQUENCE [LARGE SCALE GENOMIC DNA]</scope>
    <source>
        <strain evidence="9 10">WILCCON 0076</strain>
    </source>
</reference>
<dbReference type="InterPro" id="IPR007168">
    <property type="entry name" value="Phageshock_PspC_N"/>
</dbReference>
<feature type="transmembrane region" description="Helical" evidence="7">
    <location>
        <begin position="34"/>
        <end position="60"/>
    </location>
</feature>
<name>A0A9X2JN96_9LACO</name>
<evidence type="ECO:0000256" key="3">
    <source>
        <dbReference type="ARBA" id="ARBA00022692"/>
    </source>
</evidence>
<evidence type="ECO:0000259" key="8">
    <source>
        <dbReference type="Pfam" id="PF04024"/>
    </source>
</evidence>
<accession>A0A9X2JN96</accession>
<feature type="compositionally biased region" description="Basic and acidic residues" evidence="6">
    <location>
        <begin position="63"/>
        <end position="72"/>
    </location>
</feature>
<organism evidence="9 10">
    <name type="scientific">Ligilactobacillus ubinensis</name>
    <dbReference type="NCBI Taxonomy" id="2876789"/>
    <lineage>
        <taxon>Bacteria</taxon>
        <taxon>Bacillati</taxon>
        <taxon>Bacillota</taxon>
        <taxon>Bacilli</taxon>
        <taxon>Lactobacillales</taxon>
        <taxon>Lactobacillaceae</taxon>
        <taxon>Ligilactobacillus</taxon>
    </lineage>
</organism>
<dbReference type="EMBL" id="JAIULA010000017">
    <property type="protein sequence ID" value="MCP0887401.1"/>
    <property type="molecule type" value="Genomic_DNA"/>
</dbReference>
<dbReference type="InterPro" id="IPR052027">
    <property type="entry name" value="PspC"/>
</dbReference>
<comment type="subcellular location">
    <subcellularLocation>
        <location evidence="1">Cell membrane</location>
        <topology evidence="1">Single-pass membrane protein</topology>
    </subcellularLocation>
</comment>
<dbReference type="AlphaFoldDB" id="A0A9X2JN96"/>
<evidence type="ECO:0000256" key="4">
    <source>
        <dbReference type="ARBA" id="ARBA00022989"/>
    </source>
</evidence>
<evidence type="ECO:0000256" key="1">
    <source>
        <dbReference type="ARBA" id="ARBA00004162"/>
    </source>
</evidence>
<keyword evidence="3 7" id="KW-0812">Transmembrane</keyword>
<keyword evidence="5 7" id="KW-0472">Membrane</keyword>
<dbReference type="PANTHER" id="PTHR33885">
    <property type="entry name" value="PHAGE SHOCK PROTEIN C"/>
    <property type="match status" value="1"/>
</dbReference>
<keyword evidence="10" id="KW-1185">Reference proteome</keyword>
<evidence type="ECO:0000256" key="5">
    <source>
        <dbReference type="ARBA" id="ARBA00023136"/>
    </source>
</evidence>
<evidence type="ECO:0000256" key="6">
    <source>
        <dbReference type="SAM" id="MobiDB-lite"/>
    </source>
</evidence>
<feature type="domain" description="Phage shock protein PspC N-terminal" evidence="8">
    <location>
        <begin position="4"/>
        <end position="63"/>
    </location>
</feature>
<feature type="region of interest" description="Disordered" evidence="6">
    <location>
        <begin position="63"/>
        <end position="87"/>
    </location>
</feature>
<keyword evidence="2" id="KW-1003">Cell membrane</keyword>
<dbReference type="Pfam" id="PF04024">
    <property type="entry name" value="PspC"/>
    <property type="match status" value="1"/>
</dbReference>
<gene>
    <name evidence="9" type="ORF">LB941_08640</name>
</gene>
<dbReference type="Proteomes" id="UP001139006">
    <property type="component" value="Unassembled WGS sequence"/>
</dbReference>
<dbReference type="RefSeq" id="WP_253361214.1">
    <property type="nucleotide sequence ID" value="NZ_JAIULA010000017.1"/>
</dbReference>
<evidence type="ECO:0000256" key="2">
    <source>
        <dbReference type="ARBA" id="ARBA00022475"/>
    </source>
</evidence>
<dbReference type="PANTHER" id="PTHR33885:SF3">
    <property type="entry name" value="PHAGE SHOCK PROTEIN C"/>
    <property type="match status" value="1"/>
</dbReference>
<dbReference type="GO" id="GO:0005886">
    <property type="term" value="C:plasma membrane"/>
    <property type="evidence" value="ECO:0007669"/>
    <property type="project" value="UniProtKB-SubCell"/>
</dbReference>
<evidence type="ECO:0000256" key="7">
    <source>
        <dbReference type="SAM" id="Phobius"/>
    </source>
</evidence>